<dbReference type="EMBL" id="CH408161">
    <property type="protein sequence ID" value="EDK41347.2"/>
    <property type="molecule type" value="Genomic_DNA"/>
</dbReference>
<keyword evidence="2" id="KW-1185">Reference proteome</keyword>
<dbReference type="RefSeq" id="XP_001482425.2">
    <property type="nucleotide sequence ID" value="XM_001482375.1"/>
</dbReference>
<dbReference type="VEuPathDB" id="FungiDB:PGUG_05445"/>
<protein>
    <submittedName>
        <fullName evidence="1">Uncharacterized protein</fullName>
    </submittedName>
</protein>
<name>A5DQ94_PICGU</name>
<dbReference type="Proteomes" id="UP000001997">
    <property type="component" value="Unassembled WGS sequence"/>
</dbReference>
<evidence type="ECO:0000313" key="2">
    <source>
        <dbReference type="Proteomes" id="UP000001997"/>
    </source>
</evidence>
<reference evidence="1 2" key="1">
    <citation type="journal article" date="2009" name="Nature">
        <title>Evolution of pathogenicity and sexual reproduction in eight Candida genomes.</title>
        <authorList>
            <person name="Butler G."/>
            <person name="Rasmussen M.D."/>
            <person name="Lin M.F."/>
            <person name="Santos M.A."/>
            <person name="Sakthikumar S."/>
            <person name="Munro C.A."/>
            <person name="Rheinbay E."/>
            <person name="Grabherr M."/>
            <person name="Forche A."/>
            <person name="Reedy J.L."/>
            <person name="Agrafioti I."/>
            <person name="Arnaud M.B."/>
            <person name="Bates S."/>
            <person name="Brown A.J."/>
            <person name="Brunke S."/>
            <person name="Costanzo M.C."/>
            <person name="Fitzpatrick D.A."/>
            <person name="de Groot P.W."/>
            <person name="Harris D."/>
            <person name="Hoyer L.L."/>
            <person name="Hube B."/>
            <person name="Klis F.M."/>
            <person name="Kodira C."/>
            <person name="Lennard N."/>
            <person name="Logue M.E."/>
            <person name="Martin R."/>
            <person name="Neiman A.M."/>
            <person name="Nikolaou E."/>
            <person name="Quail M.A."/>
            <person name="Quinn J."/>
            <person name="Santos M.C."/>
            <person name="Schmitzberger F.F."/>
            <person name="Sherlock G."/>
            <person name="Shah P."/>
            <person name="Silverstein K.A."/>
            <person name="Skrzypek M.S."/>
            <person name="Soll D."/>
            <person name="Staggs R."/>
            <person name="Stansfield I."/>
            <person name="Stumpf M.P."/>
            <person name="Sudbery P.E."/>
            <person name="Srikantha T."/>
            <person name="Zeng Q."/>
            <person name="Berman J."/>
            <person name="Berriman M."/>
            <person name="Heitman J."/>
            <person name="Gow N.A."/>
            <person name="Lorenz M.C."/>
            <person name="Birren B.W."/>
            <person name="Kellis M."/>
            <person name="Cuomo C.A."/>
        </authorList>
    </citation>
    <scope>NUCLEOTIDE SEQUENCE [LARGE SCALE GENOMIC DNA]</scope>
    <source>
        <strain evidence="2">ATCC 6260 / CBS 566 / DSM 6381 / JCM 1539 / NBRC 10279 / NRRL Y-324</strain>
    </source>
</reference>
<proteinExistence type="predicted"/>
<gene>
    <name evidence="1" type="ORF">PGUG_05445</name>
</gene>
<dbReference type="GeneID" id="5124046"/>
<dbReference type="KEGG" id="pgu:PGUG_05445"/>
<dbReference type="OMA" id="IRHNFQK"/>
<organism evidence="1 2">
    <name type="scientific">Meyerozyma guilliermondii (strain ATCC 6260 / CBS 566 / DSM 6381 / JCM 1539 / NBRC 10279 / NRRL Y-324)</name>
    <name type="common">Yeast</name>
    <name type="synonym">Candida guilliermondii</name>
    <dbReference type="NCBI Taxonomy" id="294746"/>
    <lineage>
        <taxon>Eukaryota</taxon>
        <taxon>Fungi</taxon>
        <taxon>Dikarya</taxon>
        <taxon>Ascomycota</taxon>
        <taxon>Saccharomycotina</taxon>
        <taxon>Pichiomycetes</taxon>
        <taxon>Debaryomycetaceae</taxon>
        <taxon>Meyerozyma</taxon>
    </lineage>
</organism>
<accession>A5DQ94</accession>
<dbReference type="InParanoid" id="A5DQ94"/>
<dbReference type="STRING" id="294746.A5DQ94"/>
<evidence type="ECO:0000313" key="1">
    <source>
        <dbReference type="EMBL" id="EDK41347.2"/>
    </source>
</evidence>
<dbReference type="HOGENOM" id="CLU_099495_0_0_1"/>
<dbReference type="OrthoDB" id="4076672at2759"/>
<sequence length="220" mass="25239">MRFHAAEASLRKYANNYFHYHIAARVSAHPCPVNEHEVKFIYDNLQKVAPIEYFRFSKGSMGNPYGTQLKVIFSSGVTHLNPYDDINKVFLPEEFVSVPSTDSQYTEVLQFQQSQICNKLHSICAIPRHSYIQNLAGYLKGAEALPYKYQLIRNQSQFNNFSVSDSSVEQPFCIISAGEKKIDPKTCETFKESIRHNFEKFHKLQFAIDVGSDAVRQLTI</sequence>
<dbReference type="AlphaFoldDB" id="A5DQ94"/>